<dbReference type="PANTHER" id="PTHR42754:SF1">
    <property type="entry name" value="LIPOPROTEIN"/>
    <property type="match status" value="1"/>
</dbReference>
<evidence type="ECO:0000313" key="2">
    <source>
        <dbReference type="EMBL" id="RNI40182.1"/>
    </source>
</evidence>
<evidence type="ECO:0000256" key="1">
    <source>
        <dbReference type="SAM" id="SignalP"/>
    </source>
</evidence>
<reference evidence="2 3" key="1">
    <citation type="submission" date="2018-11" db="EMBL/GenBank/DDBJ databases">
        <title>Draft genome sequence of Ferruginibacter sp. BO-59.</title>
        <authorList>
            <person name="Im W.T."/>
        </authorList>
    </citation>
    <scope>NUCLEOTIDE SEQUENCE [LARGE SCALE GENOMIC DNA]</scope>
    <source>
        <strain evidence="2 3">BO-59</strain>
    </source>
</reference>
<protein>
    <recommendedName>
        <fullName evidence="4">T9SS type B sorting domain-containing protein</fullName>
    </recommendedName>
</protein>
<evidence type="ECO:0008006" key="4">
    <source>
        <dbReference type="Google" id="ProtNLM"/>
    </source>
</evidence>
<dbReference type="PANTHER" id="PTHR42754">
    <property type="entry name" value="ENDOGLUCANASE"/>
    <property type="match status" value="1"/>
</dbReference>
<organism evidence="2 3">
    <name type="scientific">Hanamia caeni</name>
    <dbReference type="NCBI Taxonomy" id="2294116"/>
    <lineage>
        <taxon>Bacteria</taxon>
        <taxon>Pseudomonadati</taxon>
        <taxon>Bacteroidota</taxon>
        <taxon>Chitinophagia</taxon>
        <taxon>Chitinophagales</taxon>
        <taxon>Chitinophagaceae</taxon>
        <taxon>Hanamia</taxon>
    </lineage>
</organism>
<dbReference type="Pfam" id="PF13585">
    <property type="entry name" value="CHU_C"/>
    <property type="match status" value="1"/>
</dbReference>
<dbReference type="InterPro" id="IPR026341">
    <property type="entry name" value="T9SS_type_B"/>
</dbReference>
<feature type="signal peptide" evidence="1">
    <location>
        <begin position="1"/>
        <end position="24"/>
    </location>
</feature>
<keyword evidence="3" id="KW-1185">Reference proteome</keyword>
<comment type="caution">
    <text evidence="2">The sequence shown here is derived from an EMBL/GenBank/DDBJ whole genome shotgun (WGS) entry which is preliminary data.</text>
</comment>
<sequence>MAPFSKLLTIFLVLFIVSPVTTRAQTPFQPAKAFRQADSVINRRSQSSLRDIYPNRRPASFNNYISTFIKNRQRSIGNYQPGVISMNKERVATTQCQDTSQRLVYEKSGGVWFANDFITKTRDGNVLIPGFDYDPYSGNTSAHLVKCTQQGDTLWSRSIERDSSNRFMDVYKAFELNDNSILLAGNMDIRMPYNGRSDFMMLRVSSTGDLIWEKTFKTKLWDADTTDGAIDIIDCKQDANGDLYVAGDVRHYGFPRQALAFKMDLSGNVIWSKGVATGDSPMFIGIDISGHTVTFVGRRGGYVGMGYSYDCLGMVVNASTGDTLSTNMLRAGQPNFWHVFYPNNMVKLNNGNLAVFGPGVSDATSPVDPEMATHFGILEMTPKMDFVRSWIFRSPDASNSYNTKVTVFEDGSAAYTRMNYISGYNGNVIFGNCRNGQILKERVINYRGIGISWISNFLQMDDGGQIITSFFGDSATSLSAMEFMRLHNSDTASTCLGKDTLSTFVEPVSFYNAVPWIDSISENVLAEDPRPFKGVFNNSFIISSNCKQVSFCDSLKISVPRDTICANTTLTINIKKNKECGAIPAWDYDDSSVKFFNRVSDSTFNISFDKPWQGYLYANVNGCGMVKDSVKLTVLQSPTQLNLGADTMICAGNSFLLNAKKGYASYKWQDGSGDSVFNVTQPGKYYVTTMDACGGIFSDTIAVKQYPAAILNLGADTVMCPGTYFSLNATNGFASYTWQDGSADSVFTVWGPGKYYVTATDICGNIFSDTLIVSPHTPTTFDLGADTVMCAGSSFILHAKTGFASYKWQDGSADSIFTVTQPGKYFVATMDACAILFSDTIIVSKHPTIPPSLGPDTVICPGNTMILNAKKGYASYKWQDGSIDSVFTVTQPGKYFVTTRDACGTKLSDTVMVSTHPPIPFSAGPDRVKCNSDTIQLHATPGFLNYEWRPDYQLSSANSPDLIATPLTNTSYTVKAEKTPGCFAYDTVYVKVNHSLPVNLGADTSFCMGDSVIFNAGNHFSSYMWSNGSAASFIVAKKAGVYLINAMSAEGCHSLDTVVVNLFSNPVVMLDPNNTLCSGGSRLLDAGNFASYLWNDGSSGKALLVDKPGTYFVRVTDEKGCRGNDTSVITSIVPLPSGFLPKDTSICSYGTLVIAAKPGFVDYLWSNNTTASSVTIDKPGSYWLQVTDNNSCVGKEFITISQKDCMVGFYIPNAFSPNNDGKNDVFKPIIFGNVVHYSFMVYNGWGQKVFESKDLLNGWNGTFHGADCDTDIFVWMCSYQLAGGNAENKKGTVMLMR</sequence>
<proteinExistence type="predicted"/>
<gene>
    <name evidence="2" type="ORF">EFY79_02485</name>
</gene>
<keyword evidence="1" id="KW-0732">Signal</keyword>
<dbReference type="EMBL" id="RJJR01000001">
    <property type="protein sequence ID" value="RNI40182.1"/>
    <property type="molecule type" value="Genomic_DNA"/>
</dbReference>
<feature type="chain" id="PRO_5017929138" description="T9SS type B sorting domain-containing protein" evidence="1">
    <location>
        <begin position="25"/>
        <end position="1297"/>
    </location>
</feature>
<name>A0A3M9NQT7_9BACT</name>
<dbReference type="NCBIfam" id="TIGR04131">
    <property type="entry name" value="Bac_Flav_CTERM"/>
    <property type="match status" value="1"/>
</dbReference>
<evidence type="ECO:0000313" key="3">
    <source>
        <dbReference type="Proteomes" id="UP000267223"/>
    </source>
</evidence>
<dbReference type="Proteomes" id="UP000267223">
    <property type="component" value="Unassembled WGS sequence"/>
</dbReference>
<accession>A0A3M9NQT7</accession>